<evidence type="ECO:0000313" key="2">
    <source>
        <dbReference type="Proteomes" id="UP000593818"/>
    </source>
</evidence>
<evidence type="ECO:0008006" key="3">
    <source>
        <dbReference type="Google" id="ProtNLM"/>
    </source>
</evidence>
<gene>
    <name evidence="1" type="ORF">INP59_07315</name>
</gene>
<dbReference type="AlphaFoldDB" id="A0A7M2XQV2"/>
<reference evidence="1 2" key="1">
    <citation type="submission" date="2020-10" db="EMBL/GenBank/DDBJ databases">
        <title>Whole genome sequence of oil-degrading bacteria Rhodococcus pyridinivorans strain 5Ap.</title>
        <authorList>
            <person name="Akhremchuk A.E."/>
            <person name="Valentovich L.N."/>
            <person name="Charniauskaya M.I."/>
            <person name="Bukliarevich H.A."/>
            <person name="Titok M.A."/>
        </authorList>
    </citation>
    <scope>NUCLEOTIDE SEQUENCE [LARGE SCALE GENOMIC DNA]</scope>
    <source>
        <strain evidence="1 2">5Ap</strain>
    </source>
</reference>
<evidence type="ECO:0000313" key="1">
    <source>
        <dbReference type="EMBL" id="QOW00150.1"/>
    </source>
</evidence>
<sequence length="116" mass="12094">MSGSHSDDPAALEAAARELHAIAKKARSQAAALQKCARKVEPMSQKMQSLIGGTATGVDKKMAATLDRAARDLGGGITALLAAGQTAEALAREANIRALRAREARAAAEPSRRARY</sequence>
<accession>A0A7M2XQV2</accession>
<dbReference type="Proteomes" id="UP000593818">
    <property type="component" value="Chromosome"/>
</dbReference>
<organism evidence="1 2">
    <name type="scientific">Rhodococcus pyridinivorans</name>
    <dbReference type="NCBI Taxonomy" id="103816"/>
    <lineage>
        <taxon>Bacteria</taxon>
        <taxon>Bacillati</taxon>
        <taxon>Actinomycetota</taxon>
        <taxon>Actinomycetes</taxon>
        <taxon>Mycobacteriales</taxon>
        <taxon>Nocardiaceae</taxon>
        <taxon>Rhodococcus</taxon>
    </lineage>
</organism>
<dbReference type="EMBL" id="CP063450">
    <property type="protein sequence ID" value="QOW00150.1"/>
    <property type="molecule type" value="Genomic_DNA"/>
</dbReference>
<dbReference type="RefSeq" id="WP_193903447.1">
    <property type="nucleotide sequence ID" value="NZ_CP063450.1"/>
</dbReference>
<name>A0A7M2XQV2_9NOCA</name>
<protein>
    <recommendedName>
        <fullName evidence="3">Excreted virulence factor EspC (Type VII ESX diderm)</fullName>
    </recommendedName>
</protein>
<keyword evidence="2" id="KW-1185">Reference proteome</keyword>
<proteinExistence type="predicted"/>